<reference evidence="3" key="1">
    <citation type="journal article" date="2019" name="Int. J. Syst. Evol. Microbiol.">
        <title>The Global Catalogue of Microorganisms (GCM) 10K type strain sequencing project: providing services to taxonomists for standard genome sequencing and annotation.</title>
        <authorList>
            <consortium name="The Broad Institute Genomics Platform"/>
            <consortium name="The Broad Institute Genome Sequencing Center for Infectious Disease"/>
            <person name="Wu L."/>
            <person name="Ma J."/>
        </authorList>
    </citation>
    <scope>NUCLEOTIDE SEQUENCE [LARGE SCALE GENOMIC DNA]</scope>
    <source>
        <strain evidence="3">CGMCC 1.10188</strain>
    </source>
</reference>
<name>A0ABQ1J9C0_9PROT</name>
<evidence type="ECO:0000313" key="2">
    <source>
        <dbReference type="EMBL" id="GGB63019.1"/>
    </source>
</evidence>
<protein>
    <submittedName>
        <fullName evidence="2">Nucleotide-diphosphate-sugar epimerase</fullName>
    </submittedName>
</protein>
<dbReference type="Gene3D" id="3.40.50.720">
    <property type="entry name" value="NAD(P)-binding Rossmann-like Domain"/>
    <property type="match status" value="1"/>
</dbReference>
<evidence type="ECO:0000313" key="3">
    <source>
        <dbReference type="Proteomes" id="UP000603352"/>
    </source>
</evidence>
<dbReference type="PANTHER" id="PTHR43162">
    <property type="match status" value="1"/>
</dbReference>
<dbReference type="InterPro" id="IPR008030">
    <property type="entry name" value="NmrA-like"/>
</dbReference>
<dbReference type="PANTHER" id="PTHR43162:SF1">
    <property type="entry name" value="PRESTALK A DIFFERENTIATION PROTEIN A"/>
    <property type="match status" value="1"/>
</dbReference>
<keyword evidence="3" id="KW-1185">Reference proteome</keyword>
<dbReference type="InterPro" id="IPR036291">
    <property type="entry name" value="NAD(P)-bd_dom_sf"/>
</dbReference>
<gene>
    <name evidence="2" type="ORF">GCM10011505_49530</name>
</gene>
<dbReference type="RefSeq" id="WP_188583065.1">
    <property type="nucleotide sequence ID" value="NZ_BMDZ01000127.1"/>
</dbReference>
<dbReference type="Pfam" id="PF05368">
    <property type="entry name" value="NmrA"/>
    <property type="match status" value="1"/>
</dbReference>
<dbReference type="InterPro" id="IPR051604">
    <property type="entry name" value="Ergot_Alk_Oxidoreductase"/>
</dbReference>
<sequence length="290" mass="30981">MILVVGGTGTIGSEVVRLLKAENAPFRALVRDPAKAESLEAQGVETVAGDLRQPETLPEALQRIEKVFVVTPLVPDQVQMRANLIAAAKTAGVKHVVMSTGIGAAPDAPVQIGRWHGENQKQLQESGMAWTFVQPGFFMQNLLMYAEAIRDKGEFYMPLDEGKVSWIDARDIAAVAAKALTEPGHENQAYPVTGPKALSGSDLAATLSEVSGDTVNYVPITLDQAKQAMTSMGMPDALADAMNELYALAPAGHLAGVLDTVEQVTGRPARTFQEFARDHAKTFGGAWSSR</sequence>
<dbReference type="Proteomes" id="UP000603352">
    <property type="component" value="Unassembled WGS sequence"/>
</dbReference>
<comment type="caution">
    <text evidence="2">The sequence shown here is derived from an EMBL/GenBank/DDBJ whole genome shotgun (WGS) entry which is preliminary data.</text>
</comment>
<proteinExistence type="predicted"/>
<dbReference type="EMBL" id="BMDZ01000127">
    <property type="protein sequence ID" value="GGB63019.1"/>
    <property type="molecule type" value="Genomic_DNA"/>
</dbReference>
<organism evidence="2 3">
    <name type="scientific">Tistrella bauzanensis</name>
    <dbReference type="NCBI Taxonomy" id="657419"/>
    <lineage>
        <taxon>Bacteria</taxon>
        <taxon>Pseudomonadati</taxon>
        <taxon>Pseudomonadota</taxon>
        <taxon>Alphaproteobacteria</taxon>
        <taxon>Geminicoccales</taxon>
        <taxon>Geminicoccaceae</taxon>
        <taxon>Tistrella</taxon>
    </lineage>
</organism>
<dbReference type="Gene3D" id="3.90.25.10">
    <property type="entry name" value="UDP-galactose 4-epimerase, domain 1"/>
    <property type="match status" value="1"/>
</dbReference>
<dbReference type="SUPFAM" id="SSF51735">
    <property type="entry name" value="NAD(P)-binding Rossmann-fold domains"/>
    <property type="match status" value="1"/>
</dbReference>
<dbReference type="CDD" id="cd05269">
    <property type="entry name" value="TMR_SDR_a"/>
    <property type="match status" value="1"/>
</dbReference>
<evidence type="ECO:0000259" key="1">
    <source>
        <dbReference type="Pfam" id="PF05368"/>
    </source>
</evidence>
<accession>A0ABQ1J9C0</accession>
<feature type="domain" description="NmrA-like" evidence="1">
    <location>
        <begin position="2"/>
        <end position="264"/>
    </location>
</feature>